<keyword evidence="5" id="KW-0547">Nucleotide-binding</keyword>
<dbReference type="InterPro" id="IPR011990">
    <property type="entry name" value="TPR-like_helical_dom_sf"/>
</dbReference>
<feature type="domain" description="Histidine kinase/HSP90-like ATPase" evidence="10">
    <location>
        <begin position="528"/>
        <end position="621"/>
    </location>
</feature>
<dbReference type="SMART" id="SM00028">
    <property type="entry name" value="TPR"/>
    <property type="match status" value="6"/>
</dbReference>
<dbReference type="Gene3D" id="1.25.40.10">
    <property type="entry name" value="Tetratricopeptide repeat domain"/>
    <property type="match status" value="3"/>
</dbReference>
<dbReference type="Pfam" id="PF13181">
    <property type="entry name" value="TPR_8"/>
    <property type="match status" value="1"/>
</dbReference>
<evidence type="ECO:0000259" key="10">
    <source>
        <dbReference type="SMART" id="SM00387"/>
    </source>
</evidence>
<evidence type="ECO:0000256" key="8">
    <source>
        <dbReference type="PROSITE-ProRule" id="PRU00339"/>
    </source>
</evidence>
<dbReference type="PROSITE" id="PS50005">
    <property type="entry name" value="TPR"/>
    <property type="match status" value="1"/>
</dbReference>
<evidence type="ECO:0000256" key="7">
    <source>
        <dbReference type="ARBA" id="ARBA00022840"/>
    </source>
</evidence>
<keyword evidence="3" id="KW-0597">Phosphoprotein</keyword>
<dbReference type="GO" id="GO:0005524">
    <property type="term" value="F:ATP binding"/>
    <property type="evidence" value="ECO:0007669"/>
    <property type="project" value="UniProtKB-KW"/>
</dbReference>
<dbReference type="SMART" id="SM00387">
    <property type="entry name" value="HATPase_c"/>
    <property type="match status" value="1"/>
</dbReference>
<dbReference type="EMBL" id="PYVU01000061">
    <property type="protein sequence ID" value="PTB96219.1"/>
    <property type="molecule type" value="Genomic_DNA"/>
</dbReference>
<protein>
    <recommendedName>
        <fullName evidence="2">histidine kinase</fullName>
        <ecNumber evidence="2">2.7.13.3</ecNumber>
    </recommendedName>
</protein>
<evidence type="ECO:0000313" key="11">
    <source>
        <dbReference type="EMBL" id="PTB96219.1"/>
    </source>
</evidence>
<dbReference type="InterPro" id="IPR011495">
    <property type="entry name" value="Sig_transdc_His_kin_sub2_dim/P"/>
</dbReference>
<dbReference type="PANTHER" id="PTHR41523">
    <property type="entry name" value="TWO-COMPONENT SYSTEM SENSOR PROTEIN"/>
    <property type="match status" value="1"/>
</dbReference>
<dbReference type="InterPro" id="IPR003594">
    <property type="entry name" value="HATPase_dom"/>
</dbReference>
<accession>A0A2T4DQX3</accession>
<feature type="transmembrane region" description="Helical" evidence="9">
    <location>
        <begin position="393"/>
        <end position="412"/>
    </location>
</feature>
<evidence type="ECO:0000313" key="12">
    <source>
        <dbReference type="Proteomes" id="UP000240608"/>
    </source>
</evidence>
<keyword evidence="9" id="KW-0472">Membrane</keyword>
<name>A0A2T4DQX3_9BACT</name>
<dbReference type="Proteomes" id="UP000240608">
    <property type="component" value="Unassembled WGS sequence"/>
</dbReference>
<keyword evidence="4" id="KW-0808">Transferase</keyword>
<gene>
    <name evidence="11" type="ORF">C9994_08340</name>
</gene>
<sequence>MFRCLIFILFSNFPLFSQSNTLNQYKDSLQISGQIKDSWYEAIGRLYLQQDNYDSAKKYYLLALNTKSVNNDQLLKAYILNNLGVIFSPYSIDSTLYYYTQAKNIYLIEGDSLKVASCGINLGIVYKNLGLYERALEQLFESALVLEKINEGRYLASCYNTIALIYSRQNDLIKSLEYHKESLKIRKELQMKQLVASSYNNIGIIYRKLEEYDSSLFYYENSLKIKKEQQDTLGIGVTLNNIGLVLMDQKKYDLAEPYLKKSLELRTIKDDEAGIAITKNNLGLLYLNTGENTLALAYLNEAALLIQSLGLLEEMKVNWETKLQVYEELGLHQNALEASKNLIIVKDSLLNIEKTESLIEMQTKYETEKRSREIEMLEQSRSLQEGKLKLRQIWISLLILCAVFLSILGFLLRNRWRKEKVAKIKVEVLMQELHHRVKNNLQLLSSIFSLQSRGLQDTNAIEVIKSSENRINAMAIIHQKLYKNSESRNIDLKSYFTEMIEELAESYGYDVSNHNIKIHIDPIDLDVDKVIPLGLIVNELVSNSFKYAFPNHENPSLMVELKYHQKHLELEVADTGSGFNREQVTKDSMGLNIIDTLSRQLKATVKWQTKGCVKFNLKVAI</sequence>
<keyword evidence="9" id="KW-0812">Transmembrane</keyword>
<dbReference type="Pfam" id="PF13424">
    <property type="entry name" value="TPR_12"/>
    <property type="match status" value="2"/>
</dbReference>
<organism evidence="11 12">
    <name type="scientific">Marivirga lumbricoides</name>
    <dbReference type="NCBI Taxonomy" id="1046115"/>
    <lineage>
        <taxon>Bacteria</taxon>
        <taxon>Pseudomonadati</taxon>
        <taxon>Bacteroidota</taxon>
        <taxon>Cytophagia</taxon>
        <taxon>Cytophagales</taxon>
        <taxon>Marivirgaceae</taxon>
        <taxon>Marivirga</taxon>
    </lineage>
</organism>
<evidence type="ECO:0000256" key="6">
    <source>
        <dbReference type="ARBA" id="ARBA00022777"/>
    </source>
</evidence>
<dbReference type="Pfam" id="PF07568">
    <property type="entry name" value="HisKA_2"/>
    <property type="match status" value="1"/>
</dbReference>
<dbReference type="Pfam" id="PF02518">
    <property type="entry name" value="HATPase_c"/>
    <property type="match status" value="1"/>
</dbReference>
<keyword evidence="8" id="KW-0802">TPR repeat</keyword>
<evidence type="ECO:0000256" key="9">
    <source>
        <dbReference type="SAM" id="Phobius"/>
    </source>
</evidence>
<feature type="repeat" description="TPR" evidence="8">
    <location>
        <begin position="196"/>
        <end position="229"/>
    </location>
</feature>
<proteinExistence type="predicted"/>
<evidence type="ECO:0000256" key="3">
    <source>
        <dbReference type="ARBA" id="ARBA00022553"/>
    </source>
</evidence>
<comment type="catalytic activity">
    <reaction evidence="1">
        <text>ATP + protein L-histidine = ADP + protein N-phospho-L-histidine.</text>
        <dbReference type="EC" id="2.7.13.3"/>
    </reaction>
</comment>
<keyword evidence="6" id="KW-0418">Kinase</keyword>
<reference evidence="11 12" key="1">
    <citation type="submission" date="2018-03" db="EMBL/GenBank/DDBJ databases">
        <title>Cross-interface Injection: A General Nanoliter Liquid Handling Method Applied to Single Cells Genome Amplification Automated Nanoliter Liquid Handling Applied to Single Cell Multiple Displacement Amplification.</title>
        <authorList>
            <person name="Yun J."/>
            <person name="Xu P."/>
            <person name="Xu J."/>
            <person name="Dai X."/>
            <person name="Wang Y."/>
            <person name="Zheng X."/>
            <person name="Cao C."/>
            <person name="Yi Q."/>
            <person name="Zhu Y."/>
            <person name="Wang L."/>
            <person name="Dong Z."/>
            <person name="Huang Y."/>
            <person name="Huang L."/>
            <person name="Du W."/>
        </authorList>
    </citation>
    <scope>NUCLEOTIDE SEQUENCE [LARGE SCALE GENOMIC DNA]</scope>
    <source>
        <strain evidence="11 12">Z-D1-2</strain>
    </source>
</reference>
<dbReference type="EC" id="2.7.13.3" evidence="2"/>
<evidence type="ECO:0000256" key="5">
    <source>
        <dbReference type="ARBA" id="ARBA00022741"/>
    </source>
</evidence>
<comment type="caution">
    <text evidence="11">The sequence shown here is derived from an EMBL/GenBank/DDBJ whole genome shotgun (WGS) entry which is preliminary data.</text>
</comment>
<keyword evidence="9" id="KW-1133">Transmembrane helix</keyword>
<dbReference type="Gene3D" id="3.30.450.20">
    <property type="entry name" value="PAS domain"/>
    <property type="match status" value="1"/>
</dbReference>
<evidence type="ECO:0000256" key="4">
    <source>
        <dbReference type="ARBA" id="ARBA00022679"/>
    </source>
</evidence>
<dbReference type="InterPro" id="IPR036890">
    <property type="entry name" value="HATPase_C_sf"/>
</dbReference>
<dbReference type="PANTHER" id="PTHR41523:SF8">
    <property type="entry name" value="ETHYLENE RESPONSE SENSOR PROTEIN"/>
    <property type="match status" value="1"/>
</dbReference>
<dbReference type="SUPFAM" id="SSF55874">
    <property type="entry name" value="ATPase domain of HSP90 chaperone/DNA topoisomerase II/histidine kinase"/>
    <property type="match status" value="1"/>
</dbReference>
<dbReference type="AlphaFoldDB" id="A0A2T4DQX3"/>
<dbReference type="InterPro" id="IPR019734">
    <property type="entry name" value="TPR_rpt"/>
</dbReference>
<evidence type="ECO:0000256" key="1">
    <source>
        <dbReference type="ARBA" id="ARBA00000085"/>
    </source>
</evidence>
<dbReference type="Gene3D" id="3.30.565.10">
    <property type="entry name" value="Histidine kinase-like ATPase, C-terminal domain"/>
    <property type="match status" value="1"/>
</dbReference>
<dbReference type="SUPFAM" id="SSF48452">
    <property type="entry name" value="TPR-like"/>
    <property type="match status" value="2"/>
</dbReference>
<evidence type="ECO:0000256" key="2">
    <source>
        <dbReference type="ARBA" id="ARBA00012438"/>
    </source>
</evidence>
<keyword evidence="7" id="KW-0067">ATP-binding</keyword>
<dbReference type="GO" id="GO:0004673">
    <property type="term" value="F:protein histidine kinase activity"/>
    <property type="evidence" value="ECO:0007669"/>
    <property type="project" value="UniProtKB-EC"/>
</dbReference>